<name>A0A2J5HPA7_9EURO</name>
<feature type="compositionally biased region" description="Basic and acidic residues" evidence="1">
    <location>
        <begin position="85"/>
        <end position="94"/>
    </location>
</feature>
<organism evidence="2 3">
    <name type="scientific">Aspergillus taichungensis</name>
    <dbReference type="NCBI Taxonomy" id="482145"/>
    <lineage>
        <taxon>Eukaryota</taxon>
        <taxon>Fungi</taxon>
        <taxon>Dikarya</taxon>
        <taxon>Ascomycota</taxon>
        <taxon>Pezizomycotina</taxon>
        <taxon>Eurotiomycetes</taxon>
        <taxon>Eurotiomycetidae</taxon>
        <taxon>Eurotiales</taxon>
        <taxon>Aspergillaceae</taxon>
        <taxon>Aspergillus</taxon>
        <taxon>Aspergillus subgen. Circumdati</taxon>
    </lineage>
</organism>
<dbReference type="Proteomes" id="UP000235023">
    <property type="component" value="Unassembled WGS sequence"/>
</dbReference>
<protein>
    <submittedName>
        <fullName evidence="2">Uncharacterized protein</fullName>
    </submittedName>
</protein>
<accession>A0A2J5HPA7</accession>
<gene>
    <name evidence="2" type="ORF">BDW42DRAFT_134693</name>
</gene>
<sequence length="206" mass="23012">MHSTKVISQVAAAATMREMPIVTSMLFAGMFESRGIGLGVCIGIGISLRTLVIDHPDEQRRKESPYVEAKNHTLIASITWKPESRRRNASIEKQTKKRSSRSAGPSSQWKNIPAHVLYHSLKHPATPLAGVIPSKNNKELFSCSSLFGHISGICQVGKGVNPSHYGLVQWDWLILPSPRRCGFSPHHRVFLLKFGWAWLISRYTES</sequence>
<evidence type="ECO:0000256" key="1">
    <source>
        <dbReference type="SAM" id="MobiDB-lite"/>
    </source>
</evidence>
<dbReference type="EMBL" id="KZ559566">
    <property type="protein sequence ID" value="PLN79041.1"/>
    <property type="molecule type" value="Genomic_DNA"/>
</dbReference>
<evidence type="ECO:0000313" key="2">
    <source>
        <dbReference type="EMBL" id="PLN79041.1"/>
    </source>
</evidence>
<evidence type="ECO:0000313" key="3">
    <source>
        <dbReference type="Proteomes" id="UP000235023"/>
    </source>
</evidence>
<feature type="region of interest" description="Disordered" evidence="1">
    <location>
        <begin position="85"/>
        <end position="108"/>
    </location>
</feature>
<reference evidence="3" key="1">
    <citation type="submission" date="2017-12" db="EMBL/GenBank/DDBJ databases">
        <authorList>
            <consortium name="DOE Joint Genome Institute"/>
            <person name="Mondo S.J."/>
            <person name="Kjaerbolling I."/>
            <person name="Vesth T.C."/>
            <person name="Frisvad J.C."/>
            <person name="Nybo J.L."/>
            <person name="Theobald S."/>
            <person name="Kuo A."/>
            <person name="Bowyer P."/>
            <person name="Matsuda Y."/>
            <person name="Lyhne E.K."/>
            <person name="Kogle M.E."/>
            <person name="Clum A."/>
            <person name="Lipzen A."/>
            <person name="Salamov A."/>
            <person name="Ngan C.Y."/>
            <person name="Daum C."/>
            <person name="Chiniquy J."/>
            <person name="Barry K."/>
            <person name="LaButti K."/>
            <person name="Haridas S."/>
            <person name="Simmons B.A."/>
            <person name="Magnuson J.K."/>
            <person name="Mortensen U.H."/>
            <person name="Larsen T.O."/>
            <person name="Grigoriev I.V."/>
            <person name="Baker S.E."/>
            <person name="Andersen M.R."/>
            <person name="Nordberg H.P."/>
            <person name="Cantor M.N."/>
            <person name="Hua S.X."/>
        </authorList>
    </citation>
    <scope>NUCLEOTIDE SEQUENCE [LARGE SCALE GENOMIC DNA]</scope>
    <source>
        <strain evidence="3">IBT 19404</strain>
    </source>
</reference>
<proteinExistence type="predicted"/>
<dbReference type="AlphaFoldDB" id="A0A2J5HPA7"/>
<keyword evidence="3" id="KW-1185">Reference proteome</keyword>